<evidence type="ECO:0008006" key="3">
    <source>
        <dbReference type="Google" id="ProtNLM"/>
    </source>
</evidence>
<protein>
    <recommendedName>
        <fullName evidence="3">F-box domain-containing protein</fullName>
    </recommendedName>
</protein>
<evidence type="ECO:0000313" key="1">
    <source>
        <dbReference type="EMBL" id="KAJ3057152.1"/>
    </source>
</evidence>
<evidence type="ECO:0000313" key="2">
    <source>
        <dbReference type="Proteomes" id="UP001212841"/>
    </source>
</evidence>
<reference evidence="1" key="1">
    <citation type="submission" date="2020-05" db="EMBL/GenBank/DDBJ databases">
        <title>Phylogenomic resolution of chytrid fungi.</title>
        <authorList>
            <person name="Stajich J.E."/>
            <person name="Amses K."/>
            <person name="Simmons R."/>
            <person name="Seto K."/>
            <person name="Myers J."/>
            <person name="Bonds A."/>
            <person name="Quandt C.A."/>
            <person name="Barry K."/>
            <person name="Liu P."/>
            <person name="Grigoriev I."/>
            <person name="Longcore J.E."/>
            <person name="James T.Y."/>
        </authorList>
    </citation>
    <scope>NUCLEOTIDE SEQUENCE</scope>
    <source>
        <strain evidence="1">JEL0318</strain>
    </source>
</reference>
<accession>A0AAD5SMU9</accession>
<gene>
    <name evidence="1" type="ORF">HK097_000080</name>
</gene>
<sequence>MAASPVQSALQNADILHLIFTHFTHPFHLLTASTVNHQWHTVTQSNILWLHLAHKMKLMADYTCACSPPCTRNSFHTQQSNLTTPTSAKTFVKHWFPAVCNICLWNNFEWFRTYKDPNVLRINPNSFGSIDYQPCLHRYEGYWVRVICTDCHNFVFHRRLVGRMNDMMGRFGFGDGDGWRFYAVRYLDPGWREGDACSEIVDVEEAENVLEERQGGGVSVV</sequence>
<keyword evidence="2" id="KW-1185">Reference proteome</keyword>
<comment type="caution">
    <text evidence="1">The sequence shown here is derived from an EMBL/GenBank/DDBJ whole genome shotgun (WGS) entry which is preliminary data.</text>
</comment>
<proteinExistence type="predicted"/>
<organism evidence="1 2">
    <name type="scientific">Rhizophlyctis rosea</name>
    <dbReference type="NCBI Taxonomy" id="64517"/>
    <lineage>
        <taxon>Eukaryota</taxon>
        <taxon>Fungi</taxon>
        <taxon>Fungi incertae sedis</taxon>
        <taxon>Chytridiomycota</taxon>
        <taxon>Chytridiomycota incertae sedis</taxon>
        <taxon>Chytridiomycetes</taxon>
        <taxon>Rhizophlyctidales</taxon>
        <taxon>Rhizophlyctidaceae</taxon>
        <taxon>Rhizophlyctis</taxon>
    </lineage>
</organism>
<dbReference type="AlphaFoldDB" id="A0AAD5SMU9"/>
<name>A0AAD5SMU9_9FUNG</name>
<dbReference type="Proteomes" id="UP001212841">
    <property type="component" value="Unassembled WGS sequence"/>
</dbReference>
<dbReference type="EMBL" id="JADGJD010000010">
    <property type="protein sequence ID" value="KAJ3057152.1"/>
    <property type="molecule type" value="Genomic_DNA"/>
</dbReference>